<keyword evidence="3" id="KW-1185">Reference proteome</keyword>
<evidence type="ECO:0000313" key="2">
    <source>
        <dbReference type="EnsemblPlants" id="cds.evm.model.04.1573"/>
    </source>
</evidence>
<reference evidence="2" key="1">
    <citation type="submission" date="2018-11" db="EMBL/GenBank/DDBJ databases">
        <authorList>
            <person name="Grassa J C."/>
        </authorList>
    </citation>
    <scope>NUCLEOTIDE SEQUENCE [LARGE SCALE GENOMIC DNA]</scope>
</reference>
<sequence length="84" mass="8794">MVETEGGRGGQNPLNPHGRGRCRGRISSGTPRTPSVGGTITLLTSGYGRDGGDSNVDQKRMTFPMSGGSGQSKRFRGNQSRGGR</sequence>
<protein>
    <submittedName>
        <fullName evidence="2">Uncharacterized protein</fullName>
    </submittedName>
</protein>
<proteinExistence type="predicted"/>
<dbReference type="Gramene" id="evm.model.04.1573">
    <property type="protein sequence ID" value="cds.evm.model.04.1573"/>
    <property type="gene ID" value="evm.TU.04.1573"/>
</dbReference>
<dbReference type="Proteomes" id="UP000596661">
    <property type="component" value="Chromosome 4"/>
</dbReference>
<evidence type="ECO:0000313" key="3">
    <source>
        <dbReference type="Proteomes" id="UP000596661"/>
    </source>
</evidence>
<organism evidence="2 3">
    <name type="scientific">Cannabis sativa</name>
    <name type="common">Hemp</name>
    <name type="synonym">Marijuana</name>
    <dbReference type="NCBI Taxonomy" id="3483"/>
    <lineage>
        <taxon>Eukaryota</taxon>
        <taxon>Viridiplantae</taxon>
        <taxon>Streptophyta</taxon>
        <taxon>Embryophyta</taxon>
        <taxon>Tracheophyta</taxon>
        <taxon>Spermatophyta</taxon>
        <taxon>Magnoliopsida</taxon>
        <taxon>eudicotyledons</taxon>
        <taxon>Gunneridae</taxon>
        <taxon>Pentapetalae</taxon>
        <taxon>rosids</taxon>
        <taxon>fabids</taxon>
        <taxon>Rosales</taxon>
        <taxon>Cannabaceae</taxon>
        <taxon>Cannabis</taxon>
    </lineage>
</organism>
<feature type="compositionally biased region" description="Polar residues" evidence="1">
    <location>
        <begin position="30"/>
        <end position="44"/>
    </location>
</feature>
<dbReference type="EMBL" id="UZAU01000393">
    <property type="status" value="NOT_ANNOTATED_CDS"/>
    <property type="molecule type" value="Genomic_DNA"/>
</dbReference>
<evidence type="ECO:0000256" key="1">
    <source>
        <dbReference type="SAM" id="MobiDB-lite"/>
    </source>
</evidence>
<reference evidence="2" key="2">
    <citation type="submission" date="2021-03" db="UniProtKB">
        <authorList>
            <consortium name="EnsemblPlants"/>
        </authorList>
    </citation>
    <scope>IDENTIFICATION</scope>
</reference>
<feature type="region of interest" description="Disordered" evidence="1">
    <location>
        <begin position="1"/>
        <end position="84"/>
    </location>
</feature>
<name>A0A803PDN6_CANSA</name>
<feature type="compositionally biased region" description="Basic and acidic residues" evidence="1">
    <location>
        <begin position="50"/>
        <end position="60"/>
    </location>
</feature>
<dbReference type="EnsemblPlants" id="evm.model.04.1573">
    <property type="protein sequence ID" value="cds.evm.model.04.1573"/>
    <property type="gene ID" value="evm.TU.04.1573"/>
</dbReference>
<accession>A0A803PDN6</accession>
<dbReference type="AlphaFoldDB" id="A0A803PDN6"/>